<dbReference type="GO" id="GO:0030313">
    <property type="term" value="C:cell envelope"/>
    <property type="evidence" value="ECO:0007669"/>
    <property type="project" value="UniProtKB-SubCell"/>
</dbReference>
<dbReference type="Gene3D" id="3.80.10.10">
    <property type="entry name" value="Ribonuclease Inhibitor"/>
    <property type="match status" value="1"/>
</dbReference>
<dbReference type="PANTHER" id="PTHR45661">
    <property type="entry name" value="SURFACE ANTIGEN"/>
    <property type="match status" value="1"/>
</dbReference>
<dbReference type="Gene3D" id="3.40.50.12480">
    <property type="match status" value="1"/>
</dbReference>
<comment type="caution">
    <text evidence="3">The sequence shown here is derived from an EMBL/GenBank/DDBJ whole genome shotgun (WGS) entry which is preliminary data.</text>
</comment>
<sequence>MAKKLKIWLMIACALLLTVLVVSNVPMKSDAATIEYTIKDQVSTDGNWRVWVQKGDGKCIIHPVTTKTIDKVNSGAVVIPATVSVKGVKKPIEVTTIGNGAYKGNTKITSVNFKNAVNLTAIRDNAFYGCTNLKRVYYLNYATKLTAIGAKAFQGDKLLESTTTGGLVLPAGLTKIGDNAFNGCVKIAVVNAVRTTKLSSIGTDAFKGIKSNCITYVPNTSIKTVVTGKIPGSVIVYYYDIIYNSNDGQNKKETDSEITYQTNPEIPGITYLASAGLFTRTGYTFQKWNTKADGKGTSYVADQEVYNLTKNGQFKLYAIWKANTYTVQFEKNAPKGFDTLKELDVSGTMNNVGCTYGTAKAMPANAYSIKGFSFGGWYKDAKCTSDPVTSLSNLTPVNGGVVKLYAKWIPITYTIRYDANGGRGVMGDRTMTYNSSVNLSTCYFQNEGYKFAGWSTDNTGKTLYKAGTAVSNMTETNGATITFYAIWKPISYSVVFVRPDLYEDEEQGIKASVSEQIDRLYADYDESKLLPDGYSCKGYTFNGWMTKTGRKVDRAYELTTEDNGEIYLYADMQPVEYTVKFDSNGGTLKEGADEYEPVKMKYSKTYTIDCGRYERTGYKLTGWSTEKDGTGQFTKAVNLMDTAGEVTLYAKWTPITYTITFDANVEDGEDVDGYTDPVRMTYDKPSKIGMCGFEYKGHVFTGWNTEPDGSGMAITDNQVVENLSATDKSVFKLYAQWRLIKYTVKFDIGIGATGTAPDSIECEYGKSFVAPEYDSDAMNRPGYRLDYWCTNINGVEEGDGNSAIEPGQSCDIILADEDGAEVILYAVWRSESFKLRYVTGTDEQIKDSNKISTNSSRGIITPGADSSYKEGYEFAGWNTKEDGTGTQIDDRFMPLNSKEVIRGGTIDEEDDYTIVVTLYAQWTPNTYEIVINLRSPGYGNGSLGANTQMTYTVVFGEKFASKLPTPTLKGYDFLGWATSDNKLITSDSEYKYTDDIEVHPVWKIKQFAVVFDCSGASISGKNTYTKIYNYNEKIGNIVPVLTTAQKNANKKFVGWYYVKNVNGRQEKKYITKNSKVTFDMYPESWTHIYELG</sequence>
<dbReference type="InterPro" id="IPR053139">
    <property type="entry name" value="Surface_bspA-like"/>
</dbReference>
<dbReference type="InterPro" id="IPR032675">
    <property type="entry name" value="LRR_dom_sf"/>
</dbReference>
<dbReference type="OrthoDB" id="1999899at2"/>
<dbReference type="EMBL" id="QRVK01000067">
    <property type="protein sequence ID" value="RGS35352.1"/>
    <property type="molecule type" value="Genomic_DNA"/>
</dbReference>
<dbReference type="SUPFAM" id="SSF52058">
    <property type="entry name" value="L domain-like"/>
    <property type="match status" value="1"/>
</dbReference>
<evidence type="ECO:0008006" key="5">
    <source>
        <dbReference type="Google" id="ProtNLM"/>
    </source>
</evidence>
<dbReference type="InterPro" id="IPR026906">
    <property type="entry name" value="LRR_5"/>
</dbReference>
<gene>
    <name evidence="3" type="ORF">DWX94_13875</name>
</gene>
<dbReference type="Proteomes" id="UP000283295">
    <property type="component" value="Unassembled WGS sequence"/>
</dbReference>
<comment type="subcellular location">
    <subcellularLocation>
        <location evidence="1">Cell envelope</location>
    </subcellularLocation>
</comment>
<protein>
    <recommendedName>
        <fullName evidence="5">Internalin-A</fullName>
    </recommendedName>
</protein>
<evidence type="ECO:0000256" key="2">
    <source>
        <dbReference type="SAM" id="SignalP"/>
    </source>
</evidence>
<reference evidence="3 4" key="1">
    <citation type="submission" date="2018-08" db="EMBL/GenBank/DDBJ databases">
        <title>A genome reference for cultivated species of the human gut microbiota.</title>
        <authorList>
            <person name="Zou Y."/>
            <person name="Xue W."/>
            <person name="Luo G."/>
        </authorList>
    </citation>
    <scope>NUCLEOTIDE SEQUENCE [LARGE SCALE GENOMIC DNA]</scope>
    <source>
        <strain evidence="3 4">AF22-21</strain>
    </source>
</reference>
<dbReference type="InterPro" id="IPR013378">
    <property type="entry name" value="InlB-like_B-rpt"/>
</dbReference>
<dbReference type="Gene3D" id="2.60.40.4270">
    <property type="entry name" value="Listeria-Bacteroides repeat domain"/>
    <property type="match status" value="8"/>
</dbReference>
<organism evidence="3 4">
    <name type="scientific">Coprococcus eutactus</name>
    <dbReference type="NCBI Taxonomy" id="33043"/>
    <lineage>
        <taxon>Bacteria</taxon>
        <taxon>Bacillati</taxon>
        <taxon>Bacillota</taxon>
        <taxon>Clostridia</taxon>
        <taxon>Lachnospirales</taxon>
        <taxon>Lachnospiraceae</taxon>
        <taxon>Coprococcus</taxon>
    </lineage>
</organism>
<dbReference type="Pfam" id="PF13306">
    <property type="entry name" value="LRR_5"/>
    <property type="match status" value="1"/>
</dbReference>
<proteinExistence type="predicted"/>
<dbReference type="InterPro" id="IPR042229">
    <property type="entry name" value="Listeria/Bacterioides_rpt_sf"/>
</dbReference>
<evidence type="ECO:0000313" key="3">
    <source>
        <dbReference type="EMBL" id="RGS35352.1"/>
    </source>
</evidence>
<feature type="signal peptide" evidence="2">
    <location>
        <begin position="1"/>
        <end position="24"/>
    </location>
</feature>
<evidence type="ECO:0000313" key="4">
    <source>
        <dbReference type="Proteomes" id="UP000283295"/>
    </source>
</evidence>
<keyword evidence="2" id="KW-0732">Signal</keyword>
<evidence type="ECO:0000256" key="1">
    <source>
        <dbReference type="ARBA" id="ARBA00004196"/>
    </source>
</evidence>
<name>A0A3R5ZJS4_9FIRM</name>
<dbReference type="PANTHER" id="PTHR45661:SF3">
    <property type="entry name" value="IG-LIKE DOMAIN-CONTAINING PROTEIN"/>
    <property type="match status" value="1"/>
</dbReference>
<dbReference type="Pfam" id="PF09479">
    <property type="entry name" value="Flg_new"/>
    <property type="match status" value="9"/>
</dbReference>
<dbReference type="NCBIfam" id="TIGR02543">
    <property type="entry name" value="List_Bact_rpt"/>
    <property type="match status" value="2"/>
</dbReference>
<dbReference type="AlphaFoldDB" id="A0A3R5ZJS4"/>
<accession>A0A3R5ZJS4</accession>
<feature type="chain" id="PRO_5039134803" description="Internalin-A" evidence="2">
    <location>
        <begin position="25"/>
        <end position="1092"/>
    </location>
</feature>